<evidence type="ECO:0000313" key="2">
    <source>
        <dbReference type="EMBL" id="ODQ81577.1"/>
    </source>
</evidence>
<name>A0A1E3QX43_9ASCO</name>
<dbReference type="Proteomes" id="UP000094336">
    <property type="component" value="Unassembled WGS sequence"/>
</dbReference>
<reference evidence="3" key="1">
    <citation type="submission" date="2016-05" db="EMBL/GenBank/DDBJ databases">
        <title>Comparative genomics of biotechnologically important yeasts.</title>
        <authorList>
            <consortium name="DOE Joint Genome Institute"/>
            <person name="Riley R."/>
            <person name="Haridas S."/>
            <person name="Wolfe K.H."/>
            <person name="Lopes M.R."/>
            <person name="Hittinger C.T."/>
            <person name="Goker M."/>
            <person name="Salamov A."/>
            <person name="Wisecaver J."/>
            <person name="Long T.M."/>
            <person name="Aerts A.L."/>
            <person name="Barry K."/>
            <person name="Choi C."/>
            <person name="Clum A."/>
            <person name="Coughlan A.Y."/>
            <person name="Deshpande S."/>
            <person name="Douglass A.P."/>
            <person name="Hanson S.J."/>
            <person name="Klenk H.-P."/>
            <person name="Labutti K."/>
            <person name="Lapidus A."/>
            <person name="Lindquist E."/>
            <person name="Lipzen A."/>
            <person name="Meier-Kolthoff J.P."/>
            <person name="Ohm R.A."/>
            <person name="Otillar R.P."/>
            <person name="Pangilinan J."/>
            <person name="Peng Y."/>
            <person name="Rokas A."/>
            <person name="Rosa C.A."/>
            <person name="Scheuner C."/>
            <person name="Sibirny A.A."/>
            <person name="Slot J.C."/>
            <person name="Stielow J.B."/>
            <person name="Sun H."/>
            <person name="Kurtzman C.P."/>
            <person name="Blackwell M."/>
            <person name="Grigoriev I.V."/>
            <person name="Jeffries T.W."/>
        </authorList>
    </citation>
    <scope>NUCLEOTIDE SEQUENCE [LARGE SCALE GENOMIC DNA]</scope>
    <source>
        <strain evidence="3">NRRL Y-12698</strain>
    </source>
</reference>
<dbReference type="RefSeq" id="XP_018986905.1">
    <property type="nucleotide sequence ID" value="XM_019126806.1"/>
</dbReference>
<organism evidence="2 3">
    <name type="scientific">Babjeviella inositovora NRRL Y-12698</name>
    <dbReference type="NCBI Taxonomy" id="984486"/>
    <lineage>
        <taxon>Eukaryota</taxon>
        <taxon>Fungi</taxon>
        <taxon>Dikarya</taxon>
        <taxon>Ascomycota</taxon>
        <taxon>Saccharomycotina</taxon>
        <taxon>Pichiomycetes</taxon>
        <taxon>Serinales incertae sedis</taxon>
        <taxon>Babjeviella</taxon>
    </lineage>
</organism>
<accession>A0A1E3QX43</accession>
<sequence length="77" mass="8116">MCSGNQCRALAVGCPRKPGVRTPSELIRLHQYSPPSFNSGCTTSTSYKPDNANHGGLATNAFTSTDGVPTETTTRSI</sequence>
<feature type="region of interest" description="Disordered" evidence="1">
    <location>
        <begin position="58"/>
        <end position="77"/>
    </location>
</feature>
<protein>
    <submittedName>
        <fullName evidence="2">Uncharacterized protein</fullName>
    </submittedName>
</protein>
<feature type="compositionally biased region" description="Polar residues" evidence="1">
    <location>
        <begin position="60"/>
        <end position="77"/>
    </location>
</feature>
<gene>
    <name evidence="2" type="ORF">BABINDRAFT_108994</name>
</gene>
<evidence type="ECO:0000256" key="1">
    <source>
        <dbReference type="SAM" id="MobiDB-lite"/>
    </source>
</evidence>
<dbReference type="EMBL" id="KV454427">
    <property type="protein sequence ID" value="ODQ81577.1"/>
    <property type="molecule type" value="Genomic_DNA"/>
</dbReference>
<keyword evidence="3" id="KW-1185">Reference proteome</keyword>
<evidence type="ECO:0000313" key="3">
    <source>
        <dbReference type="Proteomes" id="UP000094336"/>
    </source>
</evidence>
<proteinExistence type="predicted"/>
<dbReference type="AlphaFoldDB" id="A0A1E3QX43"/>
<dbReference type="GeneID" id="30144660"/>